<feature type="transmembrane region" description="Helical" evidence="1">
    <location>
        <begin position="6"/>
        <end position="24"/>
    </location>
</feature>
<gene>
    <name evidence="2" type="ORF">R4146_00990</name>
</gene>
<keyword evidence="1" id="KW-1133">Transmembrane helix</keyword>
<feature type="transmembrane region" description="Helical" evidence="1">
    <location>
        <begin position="36"/>
        <end position="56"/>
    </location>
</feature>
<evidence type="ECO:0000313" key="3">
    <source>
        <dbReference type="Proteomes" id="UP001370590"/>
    </source>
</evidence>
<keyword evidence="1" id="KW-0812">Transmembrane</keyword>
<evidence type="ECO:0000313" key="2">
    <source>
        <dbReference type="EMBL" id="MEJ6399764.1"/>
    </source>
</evidence>
<keyword evidence="1" id="KW-0472">Membrane</keyword>
<accession>A0ABU8SIS3</accession>
<dbReference type="RefSeq" id="WP_339959605.1">
    <property type="nucleotide sequence ID" value="NZ_JAWMWH010000001.1"/>
</dbReference>
<dbReference type="EMBL" id="JAWMWH010000001">
    <property type="protein sequence ID" value="MEJ6399764.1"/>
    <property type="molecule type" value="Genomic_DNA"/>
</dbReference>
<name>A0ABU8SIS3_9LACO</name>
<protein>
    <recommendedName>
        <fullName evidence="4">Transglycosylase</fullName>
    </recommendedName>
</protein>
<evidence type="ECO:0000256" key="1">
    <source>
        <dbReference type="SAM" id="Phobius"/>
    </source>
</evidence>
<keyword evidence="3" id="KW-1185">Reference proteome</keyword>
<proteinExistence type="predicted"/>
<reference evidence="2 3" key="1">
    <citation type="submission" date="2023-10" db="EMBL/GenBank/DDBJ databases">
        <title>Nicoliella lavandulae sp. nov. isolated from Lavandula angustifolia flowers.</title>
        <authorList>
            <person name="Alcantara C."/>
            <person name="Zuniga M."/>
            <person name="Landete J.M."/>
            <person name="Monedero V."/>
        </authorList>
    </citation>
    <scope>NUCLEOTIDE SEQUENCE [LARGE SCALE GENOMIC DNA]</scope>
    <source>
        <strain evidence="2 3">Es01</strain>
    </source>
</reference>
<sequence>MALFINIIIGVIMGAGVSYLLNLVNPNQNGPARVLTLNLISVILGGLGSVSADQLLNYGPTILGVNFIPSIVGGIVLSLVWVFAAKKWFHL</sequence>
<feature type="transmembrane region" description="Helical" evidence="1">
    <location>
        <begin position="62"/>
        <end position="84"/>
    </location>
</feature>
<dbReference type="Proteomes" id="UP001370590">
    <property type="component" value="Unassembled WGS sequence"/>
</dbReference>
<evidence type="ECO:0008006" key="4">
    <source>
        <dbReference type="Google" id="ProtNLM"/>
    </source>
</evidence>
<comment type="caution">
    <text evidence="2">The sequence shown here is derived from an EMBL/GenBank/DDBJ whole genome shotgun (WGS) entry which is preliminary data.</text>
</comment>
<organism evidence="2 3">
    <name type="scientific">Nicoliella lavandulae</name>
    <dbReference type="NCBI Taxonomy" id="3082954"/>
    <lineage>
        <taxon>Bacteria</taxon>
        <taxon>Bacillati</taxon>
        <taxon>Bacillota</taxon>
        <taxon>Bacilli</taxon>
        <taxon>Lactobacillales</taxon>
        <taxon>Lactobacillaceae</taxon>
        <taxon>Nicoliella</taxon>
    </lineage>
</organism>